<dbReference type="AlphaFoldDB" id="A0A2T3JGE9"/>
<dbReference type="Proteomes" id="UP000240987">
    <property type="component" value="Unassembled WGS sequence"/>
</dbReference>
<proteinExistence type="inferred from homology"/>
<feature type="active site" description="Proton acceptor" evidence="2">
    <location>
        <position position="76"/>
    </location>
</feature>
<dbReference type="InterPro" id="IPR013024">
    <property type="entry name" value="GGCT-like"/>
</dbReference>
<dbReference type="Pfam" id="PF06094">
    <property type="entry name" value="GGACT"/>
    <property type="match status" value="1"/>
</dbReference>
<comment type="caution">
    <text evidence="5">The sequence shown here is derived from an EMBL/GenBank/DDBJ whole genome shotgun (WGS) entry which is preliminary data.</text>
</comment>
<dbReference type="SUPFAM" id="SSF110857">
    <property type="entry name" value="Gamma-glutamyl cyclotransferase-like"/>
    <property type="match status" value="1"/>
</dbReference>
<dbReference type="InterPro" id="IPR039126">
    <property type="entry name" value="GGACT"/>
</dbReference>
<dbReference type="RefSeq" id="WP_107243256.1">
    <property type="nucleotide sequence ID" value="NZ_PYMJ01000012.1"/>
</dbReference>
<evidence type="ECO:0000256" key="1">
    <source>
        <dbReference type="ARBA" id="ARBA00008861"/>
    </source>
</evidence>
<organism evidence="5 6">
    <name type="scientific">Photobacterium frigidiphilum</name>
    <dbReference type="NCBI Taxonomy" id="264736"/>
    <lineage>
        <taxon>Bacteria</taxon>
        <taxon>Pseudomonadati</taxon>
        <taxon>Pseudomonadota</taxon>
        <taxon>Gammaproteobacteria</taxon>
        <taxon>Vibrionales</taxon>
        <taxon>Vibrionaceae</taxon>
        <taxon>Photobacterium</taxon>
    </lineage>
</organism>
<reference evidence="5 6" key="1">
    <citation type="submission" date="2018-01" db="EMBL/GenBank/DDBJ databases">
        <title>Whole genome sequencing of Histamine producing bacteria.</title>
        <authorList>
            <person name="Butler K."/>
        </authorList>
    </citation>
    <scope>NUCLEOTIDE SEQUENCE [LARGE SCALE GENOMIC DNA]</scope>
    <source>
        <strain evidence="5 6">JCM 12947</strain>
    </source>
</reference>
<evidence type="ECO:0000313" key="6">
    <source>
        <dbReference type="Proteomes" id="UP000240987"/>
    </source>
</evidence>
<evidence type="ECO:0000256" key="3">
    <source>
        <dbReference type="RuleBase" id="RU367036"/>
    </source>
</evidence>
<dbReference type="InterPro" id="IPR009288">
    <property type="entry name" value="AIG2-like_dom"/>
</dbReference>
<keyword evidence="6" id="KW-1185">Reference proteome</keyword>
<evidence type="ECO:0000313" key="5">
    <source>
        <dbReference type="EMBL" id="PSU47926.1"/>
    </source>
</evidence>
<comment type="similarity">
    <text evidence="1 3">Belongs to the gamma-glutamylcyclotransferase family.</text>
</comment>
<gene>
    <name evidence="5" type="ORF">C9J12_13845</name>
</gene>
<dbReference type="GO" id="GO:0016740">
    <property type="term" value="F:transferase activity"/>
    <property type="evidence" value="ECO:0007669"/>
    <property type="project" value="UniProtKB-KW"/>
</dbReference>
<sequence>MSCNVLVYGTLRAGQSNHHWLKKAGFLGACKLDNGYALYDLGLYPALIKNHDSTLPLYGEVYKVDGLTLQALDRLEEYPTLYDRHLVSTVWGKAWVYVYQLSIQGCPQIMTGDWNVYVKHRQ</sequence>
<evidence type="ECO:0000256" key="2">
    <source>
        <dbReference type="PIRSR" id="PIRSR639126-1"/>
    </source>
</evidence>
<dbReference type="GO" id="GO:0061929">
    <property type="term" value="F:gamma-glutamylaminecyclotransferase activity"/>
    <property type="evidence" value="ECO:0007669"/>
    <property type="project" value="InterPro"/>
</dbReference>
<dbReference type="OrthoDB" id="482277at2"/>
<dbReference type="PANTHER" id="PTHR12510">
    <property type="entry name" value="TROPONIN C-AKIN-1 PROTEIN"/>
    <property type="match status" value="1"/>
</dbReference>
<dbReference type="InterPro" id="IPR036568">
    <property type="entry name" value="GGCT-like_sf"/>
</dbReference>
<dbReference type="Gene3D" id="3.10.490.10">
    <property type="entry name" value="Gamma-glutamyl cyclotransferase-like"/>
    <property type="match status" value="1"/>
</dbReference>
<dbReference type="PANTHER" id="PTHR12510:SF4">
    <property type="entry name" value="GAMMA-GLUTAMYLAMINECYCLOTRANSFERASE"/>
    <property type="match status" value="1"/>
</dbReference>
<accession>A0A2T3JGE9</accession>
<dbReference type="EMBL" id="PYMJ01000012">
    <property type="protein sequence ID" value="PSU47926.1"/>
    <property type="molecule type" value="Genomic_DNA"/>
</dbReference>
<evidence type="ECO:0000259" key="4">
    <source>
        <dbReference type="Pfam" id="PF06094"/>
    </source>
</evidence>
<keyword evidence="5" id="KW-0808">Transferase</keyword>
<feature type="domain" description="Gamma-glutamylcyclotransferase AIG2-like" evidence="4">
    <location>
        <begin position="5"/>
        <end position="115"/>
    </location>
</feature>
<dbReference type="CDD" id="cd06661">
    <property type="entry name" value="GGCT_like"/>
    <property type="match status" value="1"/>
</dbReference>
<protein>
    <recommendedName>
        <fullName evidence="3">Gamma-glutamylcyclotransferase family protein</fullName>
    </recommendedName>
</protein>
<name>A0A2T3JGE9_9GAMM</name>
<dbReference type="GO" id="GO:0005829">
    <property type="term" value="C:cytosol"/>
    <property type="evidence" value="ECO:0007669"/>
    <property type="project" value="TreeGrafter"/>
</dbReference>